<accession>A0A6G7VC01</accession>
<evidence type="ECO:0000256" key="1">
    <source>
        <dbReference type="SAM" id="Phobius"/>
    </source>
</evidence>
<reference evidence="3" key="1">
    <citation type="submission" date="2020-01" db="EMBL/GenBank/DDBJ databases">
        <title>Caldichromatium gen. nov., sp. nov., a thermophilic purple sulfur bacterium member of the family Chromatiaceae isolated from Nakabusa hot spring, Japan.</title>
        <authorList>
            <person name="Saini M.K."/>
            <person name="Hanada S."/>
            <person name="Tank M."/>
        </authorList>
    </citation>
    <scope>NUCLEOTIDE SEQUENCE [LARGE SCALE GENOMIC DNA]</scope>
    <source>
        <strain evidence="3">No.7</strain>
    </source>
</reference>
<feature type="transmembrane region" description="Helical" evidence="1">
    <location>
        <begin position="188"/>
        <end position="208"/>
    </location>
</feature>
<keyword evidence="1" id="KW-1133">Transmembrane helix</keyword>
<evidence type="ECO:0000313" key="2">
    <source>
        <dbReference type="EMBL" id="QIK37405.1"/>
    </source>
</evidence>
<feature type="transmembrane region" description="Helical" evidence="1">
    <location>
        <begin position="117"/>
        <end position="137"/>
    </location>
</feature>
<evidence type="ECO:0000313" key="3">
    <source>
        <dbReference type="Proteomes" id="UP000502699"/>
    </source>
</evidence>
<protein>
    <submittedName>
        <fullName evidence="2">Adenylyl-sulfate reductase</fullName>
    </submittedName>
</protein>
<gene>
    <name evidence="2" type="ORF">GWK36_04760</name>
</gene>
<feature type="transmembrane region" description="Helical" evidence="1">
    <location>
        <begin position="157"/>
        <end position="176"/>
    </location>
</feature>
<dbReference type="KEGG" id="cjap:GWK36_04760"/>
<feature type="transmembrane region" description="Helical" evidence="1">
    <location>
        <begin position="15"/>
        <end position="35"/>
    </location>
</feature>
<dbReference type="EMBL" id="CP048029">
    <property type="protein sequence ID" value="QIK37405.1"/>
    <property type="molecule type" value="Genomic_DNA"/>
</dbReference>
<sequence>MNPFAELSATIPPSIMQLYVVLMILLVISGTLLDIMHKKSAQYFFEKGQTLKKLAKRELSGGEKISIALATLVEVLTSGEFDNPDRRKSHLMLMYGFIVFVVTTALLIFGLPGHSSFLTGLLWHLGALSVCVGGYWFWFKIRVDVRSEGHPWHDVHLLADLFIVSLLLMTTFALAWSVLQGIGLDTLAWIAFFIFIAAATTLFGTVFWSKFAHMFYKPAAAFQKKIAKADGSMDKLPEIPDDLSSPFVKERYPDIPKYMGDTPPYMGLGIRRETPTHF</sequence>
<keyword evidence="3" id="KW-1185">Reference proteome</keyword>
<dbReference type="Proteomes" id="UP000502699">
    <property type="component" value="Chromosome"/>
</dbReference>
<organism evidence="2 3">
    <name type="scientific">Caldichromatium japonicum</name>
    <dbReference type="NCBI Taxonomy" id="2699430"/>
    <lineage>
        <taxon>Bacteria</taxon>
        <taxon>Pseudomonadati</taxon>
        <taxon>Pseudomonadota</taxon>
        <taxon>Gammaproteobacteria</taxon>
        <taxon>Chromatiales</taxon>
        <taxon>Chromatiaceae</taxon>
        <taxon>Caldichromatium</taxon>
    </lineage>
</organism>
<dbReference type="AlphaFoldDB" id="A0A6G7VC01"/>
<keyword evidence="1" id="KW-0812">Transmembrane</keyword>
<dbReference type="RefSeq" id="WP_166270173.1">
    <property type="nucleotide sequence ID" value="NZ_CP048029.1"/>
</dbReference>
<proteinExistence type="predicted"/>
<feature type="transmembrane region" description="Helical" evidence="1">
    <location>
        <begin position="91"/>
        <end position="111"/>
    </location>
</feature>
<name>A0A6G7VC01_9GAMM</name>
<keyword evidence="1" id="KW-0472">Membrane</keyword>